<reference evidence="4" key="1">
    <citation type="submission" date="2014-12" db="EMBL/GenBank/DDBJ databases">
        <title>Genome Sequence of Valsa Canker Pathogens Uncovers a Specific Adaption of Colonization on Woody Bark.</title>
        <authorList>
            <person name="Yin Z."/>
            <person name="Liu H."/>
            <person name="Gao X."/>
            <person name="Li Z."/>
            <person name="Song N."/>
            <person name="Ke X."/>
            <person name="Dai Q."/>
            <person name="Wu Y."/>
            <person name="Sun Y."/>
            <person name="Xu J.-R."/>
            <person name="Kang Z.K."/>
            <person name="Wang L."/>
            <person name="Huang L."/>
        </authorList>
    </citation>
    <scope>NUCLEOTIDE SEQUENCE [LARGE SCALE GENOMIC DNA]</scope>
    <source>
        <strain evidence="4">03-8</strain>
    </source>
</reference>
<feature type="compositionally biased region" description="Polar residues" evidence="2">
    <location>
        <begin position="155"/>
        <end position="165"/>
    </location>
</feature>
<evidence type="ECO:0000313" key="4">
    <source>
        <dbReference type="EMBL" id="KUI72532.1"/>
    </source>
</evidence>
<name>A0A194W8D2_CYTMA</name>
<keyword evidence="5" id="KW-1185">Reference proteome</keyword>
<dbReference type="SMART" id="SM00355">
    <property type="entry name" value="ZnF_C2H2"/>
    <property type="match status" value="3"/>
</dbReference>
<feature type="domain" description="C2H2-type" evidence="3">
    <location>
        <begin position="347"/>
        <end position="376"/>
    </location>
</feature>
<dbReference type="PANTHER" id="PTHR35391">
    <property type="entry name" value="C2H2-TYPE DOMAIN-CONTAINING PROTEIN-RELATED"/>
    <property type="match status" value="1"/>
</dbReference>
<keyword evidence="1" id="KW-0862">Zinc</keyword>
<dbReference type="GO" id="GO:0008270">
    <property type="term" value="F:zinc ion binding"/>
    <property type="evidence" value="ECO:0007669"/>
    <property type="project" value="UniProtKB-KW"/>
</dbReference>
<gene>
    <name evidence="4" type="ORF">VM1G_08468</name>
</gene>
<feature type="domain" description="C2H2-type" evidence="3">
    <location>
        <begin position="375"/>
        <end position="400"/>
    </location>
</feature>
<keyword evidence="1" id="KW-0863">Zinc-finger</keyword>
<accession>A0A194W8D2</accession>
<protein>
    <submittedName>
        <fullName evidence="4">Metallothionein expression activator</fullName>
    </submittedName>
</protein>
<feature type="compositionally biased region" description="Polar residues" evidence="2">
    <location>
        <begin position="218"/>
        <end position="229"/>
    </location>
</feature>
<dbReference type="Gene3D" id="3.30.160.60">
    <property type="entry name" value="Classic Zinc Finger"/>
    <property type="match status" value="1"/>
</dbReference>
<evidence type="ECO:0000256" key="1">
    <source>
        <dbReference type="PROSITE-ProRule" id="PRU00042"/>
    </source>
</evidence>
<organism evidence="4 5">
    <name type="scientific">Cytospora mali</name>
    <name type="common">Apple Valsa canker fungus</name>
    <name type="synonym">Valsa mali</name>
    <dbReference type="NCBI Taxonomy" id="578113"/>
    <lineage>
        <taxon>Eukaryota</taxon>
        <taxon>Fungi</taxon>
        <taxon>Dikarya</taxon>
        <taxon>Ascomycota</taxon>
        <taxon>Pezizomycotina</taxon>
        <taxon>Sordariomycetes</taxon>
        <taxon>Sordariomycetidae</taxon>
        <taxon>Diaporthales</taxon>
        <taxon>Cytosporaceae</taxon>
        <taxon>Cytospora</taxon>
    </lineage>
</organism>
<sequence length="609" mass="67929">MVSPTPFVVPEYRPASRLHGFSPGDDALEAYVYREPPLSGDLASLGTSIGDGLIPMDITSHGSGLNPNSWQYLDSGISLQAIQQKITRDAGTTNYIGHHMDFQQNAVIAQQQLHALSPNGDTEQMQGTAMQMSPVELATENELAHLEESHEQPQDHQAPTETADTSSDDEFNGADFLNDDSVSEQDAAEDEGRDEIQNAEVDLSRVERPRQDVDRAVQSIQDGNETTSSEPEDIESPDNATVQEYYPPPHPISSSPTTSTKAGTQSMSNDAVVIAQPDYAAVEELSVHGLDIVNDKSKASDLIKALEDKGTLAELLEQLGYQKSRATNATTRTTPSVRSLASDSCQVTCNEPNCRKVFPRPCELKKHQKRHEKPYGCTFPKCSKRFGSKNDWKRHENSQHHQLELWKCDEPSKTDPKDVCGRACHRREQFKIHLLRDHEICDQGTIDSKLEKCRVGRNCESRFWCGFCKMIVEIQDGGRNAWTERFNHIDDHFSGRSYVKMDISEWKSMDPDTNDIDLNLAGPSSGPSLGVDNGLKRSADAEAQQPRSRNKRPRAIETLWFCCHCGNQSLTSTSMNCCMDDCNGHIKCNACRVERVPREPQVLLQELQE</sequence>
<evidence type="ECO:0000313" key="5">
    <source>
        <dbReference type="Proteomes" id="UP000078559"/>
    </source>
</evidence>
<dbReference type="OrthoDB" id="6077919at2759"/>
<feature type="compositionally biased region" description="Basic and acidic residues" evidence="2">
    <location>
        <begin position="202"/>
        <end position="215"/>
    </location>
</feature>
<evidence type="ECO:0000256" key="2">
    <source>
        <dbReference type="SAM" id="MobiDB-lite"/>
    </source>
</evidence>
<feature type="region of interest" description="Disordered" evidence="2">
    <location>
        <begin position="520"/>
        <end position="551"/>
    </location>
</feature>
<keyword evidence="1" id="KW-0479">Metal-binding</keyword>
<dbReference type="EMBL" id="CM003106">
    <property type="protein sequence ID" value="KUI72532.1"/>
    <property type="molecule type" value="Genomic_DNA"/>
</dbReference>
<dbReference type="Proteomes" id="UP000078559">
    <property type="component" value="Chromosome 9"/>
</dbReference>
<dbReference type="InterPro" id="IPR036236">
    <property type="entry name" value="Znf_C2H2_sf"/>
</dbReference>
<proteinExistence type="predicted"/>
<dbReference type="InterPro" id="IPR013087">
    <property type="entry name" value="Znf_C2H2_type"/>
</dbReference>
<feature type="compositionally biased region" description="Acidic residues" evidence="2">
    <location>
        <begin position="166"/>
        <end position="193"/>
    </location>
</feature>
<dbReference type="PROSITE" id="PS50157">
    <property type="entry name" value="ZINC_FINGER_C2H2_2"/>
    <property type="match status" value="2"/>
</dbReference>
<feature type="region of interest" description="Disordered" evidence="2">
    <location>
        <begin position="146"/>
        <end position="265"/>
    </location>
</feature>
<evidence type="ECO:0000259" key="3">
    <source>
        <dbReference type="PROSITE" id="PS50157"/>
    </source>
</evidence>
<dbReference type="SUPFAM" id="SSF57667">
    <property type="entry name" value="beta-beta-alpha zinc fingers"/>
    <property type="match status" value="1"/>
</dbReference>
<dbReference type="AlphaFoldDB" id="A0A194W8D2"/>
<dbReference type="PROSITE" id="PS00028">
    <property type="entry name" value="ZINC_FINGER_C2H2_1"/>
    <property type="match status" value="1"/>
</dbReference>
<dbReference type="PANTHER" id="PTHR35391:SF3">
    <property type="entry name" value="FINGER DOMAIN PROTEIN, PUTATIVE (AFU_ORTHOLOGUE AFUA_8G04300)-RELATED"/>
    <property type="match status" value="1"/>
</dbReference>